<protein>
    <submittedName>
        <fullName evidence="2">Uncharacterized protein</fullName>
    </submittedName>
</protein>
<dbReference type="EMBL" id="FNSV01000002">
    <property type="protein sequence ID" value="SEB31220.1"/>
    <property type="molecule type" value="Genomic_DNA"/>
</dbReference>
<organism evidence="2 3">
    <name type="scientific">Rhodococcus koreensis</name>
    <dbReference type="NCBI Taxonomy" id="99653"/>
    <lineage>
        <taxon>Bacteria</taxon>
        <taxon>Bacillati</taxon>
        <taxon>Actinomycetota</taxon>
        <taxon>Actinomycetes</taxon>
        <taxon>Mycobacteriales</taxon>
        <taxon>Nocardiaceae</taxon>
        <taxon>Rhodococcus</taxon>
    </lineage>
</organism>
<gene>
    <name evidence="2" type="ORF">SAMN04490239_0314</name>
</gene>
<feature type="region of interest" description="Disordered" evidence="1">
    <location>
        <begin position="95"/>
        <end position="118"/>
    </location>
</feature>
<evidence type="ECO:0000313" key="3">
    <source>
        <dbReference type="Proteomes" id="UP000183561"/>
    </source>
</evidence>
<dbReference type="Proteomes" id="UP000183561">
    <property type="component" value="Unassembled WGS sequence"/>
</dbReference>
<sequence>MFPQLDDTHNSALKVSSYRIEIGQHPDQQMILNCQTIHAENDIQGTASEEPTRRRHDRKIQVQREGSAGKGRAPSLPPQSQFSYWPALLAAERPSRTREEIENAEKSGDVREKVGQESEVHRCNSSSIVQRIVTHSTRCEYLYRPDNNSATTNLRSTSKSEIRPRTEKRAHRGPSPRWGGGTRIYGQDLGVGKDQPPIIDRDRPPMHRRPLVTTTPGPAHCRVVLDDLPDDIGRGAPADQHPAPGTRHASGPARTPAPAIIPSLFRSRRRRSADGALIGLQQACAIVPVG</sequence>
<proteinExistence type="predicted"/>
<reference evidence="3" key="1">
    <citation type="submission" date="2016-10" db="EMBL/GenBank/DDBJ databases">
        <authorList>
            <person name="Varghese N."/>
            <person name="Submissions S."/>
        </authorList>
    </citation>
    <scope>NUCLEOTIDE SEQUENCE [LARGE SCALE GENOMIC DNA]</scope>
    <source>
        <strain evidence="3">DSM 44498</strain>
    </source>
</reference>
<keyword evidence="3" id="KW-1185">Reference proteome</keyword>
<feature type="compositionally biased region" description="Basic and acidic residues" evidence="1">
    <location>
        <begin position="158"/>
        <end position="167"/>
    </location>
</feature>
<name>A0A1H4IBB5_9NOCA</name>
<evidence type="ECO:0000313" key="2">
    <source>
        <dbReference type="EMBL" id="SEB31220.1"/>
    </source>
</evidence>
<feature type="region of interest" description="Disordered" evidence="1">
    <location>
        <begin position="44"/>
        <end position="80"/>
    </location>
</feature>
<evidence type="ECO:0000256" key="1">
    <source>
        <dbReference type="SAM" id="MobiDB-lite"/>
    </source>
</evidence>
<accession>A0A1H4IBB5</accession>
<feature type="region of interest" description="Disordered" evidence="1">
    <location>
        <begin position="150"/>
        <end position="259"/>
    </location>
</feature>
<dbReference type="AlphaFoldDB" id="A0A1H4IBB5"/>